<dbReference type="Proteomes" id="UP001497472">
    <property type="component" value="Unassembled WGS sequence"/>
</dbReference>
<evidence type="ECO:0000313" key="1">
    <source>
        <dbReference type="EMBL" id="CAK1551568.1"/>
    </source>
</evidence>
<reference evidence="1 2" key="1">
    <citation type="submission" date="2023-11" db="EMBL/GenBank/DDBJ databases">
        <authorList>
            <person name="Okamura Y."/>
        </authorList>
    </citation>
    <scope>NUCLEOTIDE SEQUENCE [LARGE SCALE GENOMIC DNA]</scope>
</reference>
<accession>A0AAV1JQ38</accession>
<protein>
    <submittedName>
        <fullName evidence="1">Uncharacterized protein</fullName>
    </submittedName>
</protein>
<sequence length="156" mass="17463">MFYEQQLQLSITTAHLSLPLLGYRQKSFDKLLFHLWIWSFSRNFHVPPRFSGAVRGSDNPRLQPELGAGAGQSQGVFNLAAARCEWIISAELQLVSRVVVVAVVSRKTLDEPADDAAFRLFKNDFGSTFVAQRASLSFLAFTLSSVIKSRSSYNTF</sequence>
<keyword evidence="2" id="KW-1185">Reference proteome</keyword>
<organism evidence="1 2">
    <name type="scientific">Leptosia nina</name>
    <dbReference type="NCBI Taxonomy" id="320188"/>
    <lineage>
        <taxon>Eukaryota</taxon>
        <taxon>Metazoa</taxon>
        <taxon>Ecdysozoa</taxon>
        <taxon>Arthropoda</taxon>
        <taxon>Hexapoda</taxon>
        <taxon>Insecta</taxon>
        <taxon>Pterygota</taxon>
        <taxon>Neoptera</taxon>
        <taxon>Endopterygota</taxon>
        <taxon>Lepidoptera</taxon>
        <taxon>Glossata</taxon>
        <taxon>Ditrysia</taxon>
        <taxon>Papilionoidea</taxon>
        <taxon>Pieridae</taxon>
        <taxon>Pierinae</taxon>
        <taxon>Leptosia</taxon>
    </lineage>
</organism>
<name>A0AAV1JQ38_9NEOP</name>
<gene>
    <name evidence="1" type="ORF">LNINA_LOCUS10697</name>
</gene>
<comment type="caution">
    <text evidence="1">The sequence shown here is derived from an EMBL/GenBank/DDBJ whole genome shotgun (WGS) entry which is preliminary data.</text>
</comment>
<dbReference type="EMBL" id="CAVLEF010000132">
    <property type="protein sequence ID" value="CAK1551568.1"/>
    <property type="molecule type" value="Genomic_DNA"/>
</dbReference>
<proteinExistence type="predicted"/>
<dbReference type="AlphaFoldDB" id="A0AAV1JQ38"/>
<evidence type="ECO:0000313" key="2">
    <source>
        <dbReference type="Proteomes" id="UP001497472"/>
    </source>
</evidence>